<dbReference type="OrthoDB" id="304586at2759"/>
<feature type="transmembrane region" description="Helical" evidence="1">
    <location>
        <begin position="2712"/>
        <end position="2732"/>
    </location>
</feature>
<evidence type="ECO:0000313" key="3">
    <source>
        <dbReference type="EMBL" id="CAD8116010.1"/>
    </source>
</evidence>
<accession>A0A8S1QNE6</accession>
<name>A0A8S1QNE6_9CILI</name>
<feature type="transmembrane region" description="Helical" evidence="1">
    <location>
        <begin position="2601"/>
        <end position="2630"/>
    </location>
</feature>
<feature type="transmembrane region" description="Helical" evidence="1">
    <location>
        <begin position="2744"/>
        <end position="2769"/>
    </location>
</feature>
<feature type="transmembrane region" description="Helical" evidence="1">
    <location>
        <begin position="2796"/>
        <end position="2818"/>
    </location>
</feature>
<sequence>MQYIKISNQFTILTVCISILLSLPKLQCCPYSEYEDALLPIKSQYAIYNLNLNEKDSFEFGFWSLCVPQQTFKNIPTIDQEYNKKQSEDGQLLFLVKGNCGYSVKGIVLMSLEPIGVYHKIIIKESEAKVTELYFFYDSIIYEGKWILNIFTLNFIDEKIYVEMSNQLIQSSRIGSHDMYQSIIQGGRGLIENLNLNIFRGRLSKILIRQIQFQVEPLLQYMNDNCQVPRPLKEEQTIYLVKGLLVFEGDKSLNYIINQFGTRYCLSGWIKYDASRVIEKSIYPLIRISLFKNYFQQTYFGDELFSLKAHFDRLEPKLSKIEVWYDFHLIPIMGELINYTLNSMLIEFEDEFSNHYFEGLQQWHYLHYEQGTAQYTNLLYIQFFNEIQLVTNQFILHSTSNSPFYLYLGTDEYFIDLLQASLYDFKFEYNYLSDKQFFFNVCHYTCQTCDGPLENNCLNCETNTNRHYLSELKKCQCNYGFLDITDQKICIAFEFEYSSVEQQEGYHISDSYCEFGYFHYPKESDQFQCVKCPQSNFQNILCIDCIYYPLTWYLKPICKYDLNSEKLSPDDAYKYEQRDQFNYDFYLINQDKQIQLNPGFMDFCDIESDTNCFKAKYQHLGKDLYVRCKPNYFSENGDCFLTNINCLQASSTGNCLKTKIGMYQRDGYFYQCPLTCLKCENFHDSNTLQCQSCIDGYALDNGNCVSCGNFCSFCQKFYDENIGKDYLKCYKCLDDSKYFLSFDGVNCFKNDILYCQYAFQAQSNDLQINTLDLYFTPRNDWHNIITVCGRCQHSYVLIMETNSCLLQADEQCFFSYAERFNNSTNIDIYIMIEMLMSEQYVKEIQGELISVAFNPIDFNLYVTSIQYCLIRKEYDIKDRFKIVQFNRQCPIYVENCETCLRQEIGLTGIIHVCLLCKQGYYADRLSGKCFLCPTQLNCQYCIQRQKLSKDFWKLNIRAFYQFFINSNNDHSFKAFAQSENKNDYEIICTFCIKGYEIFNDNCIKQCPESCLECKYLNGQNQCIKCYLEFQGRKLSLSENQCIECPQNCALCRIRSKQEILSINPLFNNDKYITNTYQCLKSFDDQEYFFDQQLGSFINCIQFKNCVKQYLIPINLYCSLEDFQISLNALQNSYEKSQFKIKNIFLDDLISGSSFKEFENDEFYSQANSNLIKTIILNIVSIKPQICKIKGQATIKQNFSQNIFSNINVELSINFNENTIIEYERTITFLNFNKITIFGGKFQPIENDHLKQLIFSSVFFQMITLDTIIYQQISFENDKSQIIFNNVKELNLINLQIINLTQNNTENFILITDTSYTKKIKLQIIEIMNSTLKNQKTLFFNINQQDIIEINDLFVKGKFQNTTLIETNPWKNLGNFFINNMKAKVDLVNCEPFLNLVYFNDIRIMGILFEHSLIDNSTLIIINNNNNLSNLTLKDSKFGEFTQGIINSNQLFDEDFSIEFYNSVIENIEYHYTAKFINFNKYNNRNTSIIINNLIIQNNYMTQTQLGLNFNGLNICLIYIQLDFVEISMLNIYRGFGLKIISIHNAKFLRITSSFITQSDEFKFLGLHQYVDCQIQEVKGDYYLQSLFLTSVDNLQIIDMQIKSVQSYNSPIIYYKSSDTITQQQLITIHLSNFFVESNLLLLTNQTYFTAIIFIESIQQTILKVSNITFIGNILHEYVQNNLQISSLLLNFNCILGVITITDSFFSKNTLYNSTDNIIYIKSQQLKLLNSKFYQNSYFNYQVMQPVLFWGFKDSEKLSYQEINNIFQVKSKSGIGQFLIEKLDIKFCYFEQSVGLQGGSLYIEAQKNSIITISQSQFKNISTTFSKDLGFGGSIYLDGSTSDSLQLTINNLIINDIMAKEYGGFLYLKSDSPIISISVYQLDIQNIYSKLGSFIYIVFSTISYTIQEVKIDSIFIKNEKDKFSNYLNQYTQLSNLDEITLINNRALFYFDSVINLYFENIQINSILLESAIIIKNAQIVSLNNFKVINSLINYCLFQLHPNLYESNQIQITNVQVYNITITKEFNSYNCEQQQTIDYTIYFQCIHNDQSKKAPLNLKFYQKDLQFSYGDCILSQIQQQLQQGKNQIIDNNNSGLFLFLDLTQLTQIKLNNLIFQQINCKSCMDGLIFYSFKKVEDLILKQYVSNLKVSNSSCGDFGCFQIKKENAAQYRFLMKQEINVEKLNLEVIIDNYICLFNNAKNGTCLYLDNIKVLISNSIFKYNNASEVGGAIFVKMKKNVLIRNSVISNNTALIGGGIYLIDQQDMDYLNLETYINNNQAEFFGNNVMSVPQQMTITFQDENSKFPTIQIQKKQDLLIQQVVIQLNGSIQNYFFLPSGQKISLFKKFSITNRTYSLQNQKFRLIALSKDNSIIKNLNKSFCYIDSRILNISEYDDEKYEFSQDFTNIDVVNFNEQTQDYNLDDLIVYFDNELPSDIVLQLQFRCNSIFVPNYNEQYPYNLQSTHSNYKLRIQIKTLLCQYGEIKNYTDFSCIPCDSNQGLYSLTLNQQKCELKDEISTISVKSALLNLKQGYWRPYFESNLISYCLNLPGNCLGGWIEGHESCFLGHIGALCEQCDLYNIRGAGQYSISKKFTCGLCTENYQNIVIITLVSIWTLVSIFISVQSTLIAIKEFFRNFCLSSMGLAVSQNRNQSAILIKMLTNYLQIIGSLATFQLQLPNGFEDTFTAMGSPIQAMTYSLDCFLSDAFHIEIQYARIIWQIIMPSIYITFFFHWYMILIFQKRTTFNKCVITTTFIYMYIYLQPSIIGGLVQLISYRQISGYKWIQSNVSSRYDTNLHGQWMIRLCLPLLLIFAIFIPVFFFYKLFRNSANLNQKNVRLQFGYLYNEYTGSAYFWEVIKIAQKELIIIFLAYFEDFIVIKATIILLITGLYLELNQKYKPYKLKALNLLDQYSTNVCLASIVLAIGLYVAQQSNSIEVQIPYQIIIIVLNLHIIYLLISKIIVEYLNEKTSNYQDTLDQLRFAIRKLFPQLTKIRFLRRILADRKQKKIRITIRYLKLKNFLIPQAKEILILKRQSNQITIERNLDSNANTQHLSLRSPNLYREGQQLIRNPNLDNSLNISKAKSYVFETQKQDQIHQAITLDGNQQSKLVIDPISLQKKYNKSIQEG</sequence>
<evidence type="ECO:0008006" key="5">
    <source>
        <dbReference type="Google" id="ProtNLM"/>
    </source>
</evidence>
<feature type="signal peptide" evidence="2">
    <location>
        <begin position="1"/>
        <end position="28"/>
    </location>
</feature>
<comment type="caution">
    <text evidence="3">The sequence shown here is derived from an EMBL/GenBank/DDBJ whole genome shotgun (WGS) entry which is preliminary data.</text>
</comment>
<gene>
    <name evidence="3" type="ORF">PSON_ATCC_30995.1.T1090223</name>
</gene>
<dbReference type="PANTHER" id="PTHR11319:SF35">
    <property type="entry name" value="OUTER MEMBRANE PROTEIN PMPC-RELATED"/>
    <property type="match status" value="1"/>
</dbReference>
<protein>
    <recommendedName>
        <fullName evidence="5">Transmembrane protein</fullName>
    </recommendedName>
</protein>
<feature type="transmembrane region" description="Helical" evidence="1">
    <location>
        <begin position="2907"/>
        <end position="2925"/>
    </location>
</feature>
<keyword evidence="1" id="KW-1133">Transmembrane helix</keyword>
<dbReference type="InterPro" id="IPR006212">
    <property type="entry name" value="Furin_repeat"/>
</dbReference>
<keyword evidence="4" id="KW-1185">Reference proteome</keyword>
<feature type="chain" id="PRO_5035946346" description="Transmembrane protein" evidence="2">
    <location>
        <begin position="29"/>
        <end position="3123"/>
    </location>
</feature>
<evidence type="ECO:0000256" key="2">
    <source>
        <dbReference type="SAM" id="SignalP"/>
    </source>
</evidence>
<keyword evidence="1" id="KW-0812">Transmembrane</keyword>
<feature type="transmembrane region" description="Helical" evidence="1">
    <location>
        <begin position="2937"/>
        <end position="2958"/>
    </location>
</feature>
<feature type="transmembrane region" description="Helical" evidence="1">
    <location>
        <begin position="2860"/>
        <end position="2887"/>
    </location>
</feature>
<dbReference type="EMBL" id="CAJJDN010000109">
    <property type="protein sequence ID" value="CAD8116010.1"/>
    <property type="molecule type" value="Genomic_DNA"/>
</dbReference>
<evidence type="ECO:0000256" key="1">
    <source>
        <dbReference type="SAM" id="Phobius"/>
    </source>
</evidence>
<keyword evidence="1" id="KW-0472">Membrane</keyword>
<evidence type="ECO:0000313" key="4">
    <source>
        <dbReference type="Proteomes" id="UP000692954"/>
    </source>
</evidence>
<reference evidence="3" key="1">
    <citation type="submission" date="2021-01" db="EMBL/GenBank/DDBJ databases">
        <authorList>
            <consortium name="Genoscope - CEA"/>
            <person name="William W."/>
        </authorList>
    </citation>
    <scope>NUCLEOTIDE SEQUENCE</scope>
</reference>
<dbReference type="CDD" id="cd00064">
    <property type="entry name" value="FU"/>
    <property type="match status" value="2"/>
</dbReference>
<proteinExistence type="predicted"/>
<organism evidence="3 4">
    <name type="scientific">Paramecium sonneborni</name>
    <dbReference type="NCBI Taxonomy" id="65129"/>
    <lineage>
        <taxon>Eukaryota</taxon>
        <taxon>Sar</taxon>
        <taxon>Alveolata</taxon>
        <taxon>Ciliophora</taxon>
        <taxon>Intramacronucleata</taxon>
        <taxon>Oligohymenophorea</taxon>
        <taxon>Peniculida</taxon>
        <taxon>Parameciidae</taxon>
        <taxon>Paramecium</taxon>
    </lineage>
</organism>
<dbReference type="PANTHER" id="PTHR11319">
    <property type="entry name" value="G PROTEIN-COUPLED RECEPTOR-RELATED"/>
    <property type="match status" value="1"/>
</dbReference>
<dbReference type="Proteomes" id="UP000692954">
    <property type="component" value="Unassembled WGS sequence"/>
</dbReference>
<keyword evidence="2" id="KW-0732">Signal</keyword>